<dbReference type="RefSeq" id="WP_036273272.1">
    <property type="nucleotide sequence ID" value="NZ_CP014476.1"/>
</dbReference>
<dbReference type="STRING" id="1538553.JT25_016505"/>
<gene>
    <name evidence="1" type="ORF">JT25_016505</name>
</gene>
<name>A0A126T7K9_9GAMM</name>
<dbReference type="Pfam" id="PF20551">
    <property type="entry name" value="DUF6765"/>
    <property type="match status" value="1"/>
</dbReference>
<accession>A0A126T7K9</accession>
<proteinExistence type="predicted"/>
<dbReference type="InterPro" id="IPR046653">
    <property type="entry name" value="DUF6765"/>
</dbReference>
<dbReference type="OrthoDB" id="569000at2"/>
<dbReference type="EMBL" id="CP014476">
    <property type="protein sequence ID" value="AMK78061.1"/>
    <property type="molecule type" value="Genomic_DNA"/>
</dbReference>
<dbReference type="Proteomes" id="UP000030512">
    <property type="component" value="Chromosome"/>
</dbReference>
<dbReference type="KEGG" id="mdn:JT25_016505"/>
<protein>
    <submittedName>
        <fullName evidence="1">Uncharacterized protein</fullName>
    </submittedName>
</protein>
<evidence type="ECO:0000313" key="2">
    <source>
        <dbReference type="Proteomes" id="UP000030512"/>
    </source>
</evidence>
<evidence type="ECO:0000313" key="1">
    <source>
        <dbReference type="EMBL" id="AMK78061.1"/>
    </source>
</evidence>
<sequence>MQTDFHHAVTYVTARTAGFAHREADIIAYSAQYVDDAVSEGVVHFDNDAFYARIHSSHKSTDVGNLNNDYNHLIWLPFHFLPGNGDKGPGEDPDGTFIQKIVCLPDSPPAKEMVQAAVDDKGKPYSLHRLGIALHVYADTWSHQGFAGVIHEINNVEHARELTSSGMYSKQLQHVLEDLLDDVIPPLGHGRAKDFPDLPFLHWQYRNGRGVWGDRDNPADFCKAADAMCKVMQQYLGKAQSGLPTADKTLLEKIFLDLKIKEDKARHAKWLEIVKNGFKGEKFSFGTAEISYAAEGANSWKEKALGSSWDIRVHKYTPEFLRSNWKLFHDALQLHRLTVLHDILPKYGICAG</sequence>
<reference evidence="1 2" key="1">
    <citation type="journal article" date="2015" name="Environ. Microbiol.">
        <title>Methane oxidation coupled to nitrate reduction under hypoxia by the Gammaproteobacterium Methylomonas denitrificans, sp. nov. type strain FJG1.</title>
        <authorList>
            <person name="Kits K.D."/>
            <person name="Klotz M.G."/>
            <person name="Stein L.Y."/>
        </authorList>
    </citation>
    <scope>NUCLEOTIDE SEQUENCE [LARGE SCALE GENOMIC DNA]</scope>
    <source>
        <strain evidence="1 2">FJG1</strain>
    </source>
</reference>
<dbReference type="AlphaFoldDB" id="A0A126T7K9"/>
<organism evidence="1 2">
    <name type="scientific">Methylomonas denitrificans</name>
    <dbReference type="NCBI Taxonomy" id="1538553"/>
    <lineage>
        <taxon>Bacteria</taxon>
        <taxon>Pseudomonadati</taxon>
        <taxon>Pseudomonadota</taxon>
        <taxon>Gammaproteobacteria</taxon>
        <taxon>Methylococcales</taxon>
        <taxon>Methylococcaceae</taxon>
        <taxon>Methylomonas</taxon>
    </lineage>
</organism>
<keyword evidence="2" id="KW-1185">Reference proteome</keyword>